<dbReference type="EMBL" id="LAZR01013608">
    <property type="protein sequence ID" value="KKM21169.1"/>
    <property type="molecule type" value="Genomic_DNA"/>
</dbReference>
<dbReference type="AlphaFoldDB" id="A0A0F9IMZ1"/>
<dbReference type="InterPro" id="IPR000178">
    <property type="entry name" value="TF_IF2_bacterial-like"/>
</dbReference>
<evidence type="ECO:0000313" key="9">
    <source>
        <dbReference type="EMBL" id="KKM21169.1"/>
    </source>
</evidence>
<keyword evidence="3" id="KW-0963">Cytoplasm</keyword>
<keyword evidence="7" id="KW-0342">GTP-binding</keyword>
<comment type="similarity">
    <text evidence="2">Belongs to the TRAFAC class translation factor GTPase superfamily. Classic translation factor GTPase family. IF-2 subfamily.</text>
</comment>
<evidence type="ECO:0000256" key="1">
    <source>
        <dbReference type="ARBA" id="ARBA00004496"/>
    </source>
</evidence>
<dbReference type="InterPro" id="IPR009000">
    <property type="entry name" value="Transl_B-barrel_sf"/>
</dbReference>
<name>A0A0F9IMZ1_9ZZZZ</name>
<sequence length="591" mass="63471">MSAQQAANPPETGASAKTIDIPATVVVRDLAELLNTSAIEVIKELMKNGVMAAINQSVDYDAAAKVASGLGYEPHLQAEEEITVKRKEIEEDASKLKPRAPVVTVMGHVDHGKTSILDAIRETNVTEKEAGGITQHIGAYQVEIEGKKITFVDTPGHEAFTAMRARGARATDIAVLVVAADDGVMPQTLEAIDHAKAADVPIIVAINKIDLPDANPDRAKQQLSERDVIIEEWGGDVIAVPVSAKTGAGLKDLLEHILLVAEVSELKADPDRPAEGTIIESELDPSRGPMATTIVRTGTLKIGDVVIAGDTWGRIKAMFDEKGERLKTAGPATPVKIMGLSEVPRAGDTITAVKDERAAREVMEARERERTAAAQHTTTLEAFSSDISAGRAKELGIVLKADVQGSLEAVQQALEGLSSDRARVKVLHTATGKISESDVMLARASEGIVVGFNVRSEPGAVRISKAESVDIRHYDIIYKLTEDIENALKGIMEPIIEEIVDGHAEVRAIFRVRGSRIAGCMVTDGIVRRNSQARVKRGEEVLQESRISSLRRFKDDAREVQAGVECGIGVEGFGEFQEGDVIEAFHTETKA</sequence>
<dbReference type="InterPro" id="IPR004161">
    <property type="entry name" value="EFTu-like_2"/>
</dbReference>
<proteinExistence type="inferred from homology"/>
<dbReference type="InterPro" id="IPR053905">
    <property type="entry name" value="EF-G-like_DII"/>
</dbReference>
<reference evidence="9" key="1">
    <citation type="journal article" date="2015" name="Nature">
        <title>Complex archaea that bridge the gap between prokaryotes and eukaryotes.</title>
        <authorList>
            <person name="Spang A."/>
            <person name="Saw J.H."/>
            <person name="Jorgensen S.L."/>
            <person name="Zaremba-Niedzwiedzka K."/>
            <person name="Martijn J."/>
            <person name="Lind A.E."/>
            <person name="van Eijk R."/>
            <person name="Schleper C."/>
            <person name="Guy L."/>
            <person name="Ettema T.J."/>
        </authorList>
    </citation>
    <scope>NUCLEOTIDE SEQUENCE</scope>
</reference>
<dbReference type="FunFam" id="3.40.50.300:FF:000019">
    <property type="entry name" value="Translation initiation factor IF-2"/>
    <property type="match status" value="1"/>
</dbReference>
<dbReference type="PROSITE" id="PS51722">
    <property type="entry name" value="G_TR_2"/>
    <property type="match status" value="1"/>
</dbReference>
<dbReference type="FunFam" id="2.40.30.10:FF:000007">
    <property type="entry name" value="Translation initiation factor IF-2"/>
    <property type="match status" value="1"/>
</dbReference>
<dbReference type="Pfam" id="PF03144">
    <property type="entry name" value="GTP_EFTU_D2"/>
    <property type="match status" value="1"/>
</dbReference>
<dbReference type="NCBIfam" id="TIGR00487">
    <property type="entry name" value="IF-2"/>
    <property type="match status" value="1"/>
</dbReference>
<dbReference type="FunFam" id="3.40.50.10050:FF:000001">
    <property type="entry name" value="Translation initiation factor IF-2"/>
    <property type="match status" value="1"/>
</dbReference>
<keyword evidence="6" id="KW-0648">Protein biosynthesis</keyword>
<keyword evidence="5" id="KW-0547">Nucleotide-binding</keyword>
<dbReference type="InterPro" id="IPR036925">
    <property type="entry name" value="TIF_IF2_dom3_sf"/>
</dbReference>
<comment type="caution">
    <text evidence="9">The sequence shown here is derived from an EMBL/GenBank/DDBJ whole genome shotgun (WGS) entry which is preliminary data.</text>
</comment>
<evidence type="ECO:0000256" key="6">
    <source>
        <dbReference type="ARBA" id="ARBA00022917"/>
    </source>
</evidence>
<accession>A0A0F9IMZ1</accession>
<dbReference type="InterPro" id="IPR027417">
    <property type="entry name" value="P-loop_NTPase"/>
</dbReference>
<dbReference type="GO" id="GO:0003743">
    <property type="term" value="F:translation initiation factor activity"/>
    <property type="evidence" value="ECO:0007669"/>
    <property type="project" value="UniProtKB-KW"/>
</dbReference>
<evidence type="ECO:0000256" key="5">
    <source>
        <dbReference type="ARBA" id="ARBA00022741"/>
    </source>
</evidence>
<dbReference type="Gene3D" id="3.40.50.10050">
    <property type="entry name" value="Translation initiation factor IF- 2, domain 3"/>
    <property type="match status" value="1"/>
</dbReference>
<dbReference type="GO" id="GO:0005829">
    <property type="term" value="C:cytosol"/>
    <property type="evidence" value="ECO:0007669"/>
    <property type="project" value="TreeGrafter"/>
</dbReference>
<evidence type="ECO:0000256" key="2">
    <source>
        <dbReference type="ARBA" id="ARBA00007733"/>
    </source>
</evidence>
<keyword evidence="4" id="KW-0396">Initiation factor</keyword>
<dbReference type="FunFam" id="2.40.30.10:FF:000008">
    <property type="entry name" value="Translation initiation factor IF-2"/>
    <property type="match status" value="1"/>
</dbReference>
<evidence type="ECO:0000256" key="7">
    <source>
        <dbReference type="ARBA" id="ARBA00023134"/>
    </source>
</evidence>
<dbReference type="Gene3D" id="3.40.50.300">
    <property type="entry name" value="P-loop containing nucleotide triphosphate hydrolases"/>
    <property type="match status" value="1"/>
</dbReference>
<dbReference type="PANTHER" id="PTHR43381">
    <property type="entry name" value="TRANSLATION INITIATION FACTOR IF-2-RELATED"/>
    <property type="match status" value="1"/>
</dbReference>
<dbReference type="CDD" id="cd03692">
    <property type="entry name" value="mtIF2_IVc"/>
    <property type="match status" value="1"/>
</dbReference>
<dbReference type="Pfam" id="PF22042">
    <property type="entry name" value="EF-G_D2"/>
    <property type="match status" value="1"/>
</dbReference>
<dbReference type="NCBIfam" id="TIGR00231">
    <property type="entry name" value="small_GTP"/>
    <property type="match status" value="1"/>
</dbReference>
<evidence type="ECO:0000256" key="4">
    <source>
        <dbReference type="ARBA" id="ARBA00022540"/>
    </source>
</evidence>
<dbReference type="HAMAP" id="MF_00100_B">
    <property type="entry name" value="IF_2_B"/>
    <property type="match status" value="1"/>
</dbReference>
<dbReference type="Pfam" id="PF04760">
    <property type="entry name" value="IF2_N"/>
    <property type="match status" value="1"/>
</dbReference>
<feature type="domain" description="Tr-type G" evidence="8">
    <location>
        <begin position="98"/>
        <end position="267"/>
    </location>
</feature>
<dbReference type="GO" id="GO:0003924">
    <property type="term" value="F:GTPase activity"/>
    <property type="evidence" value="ECO:0007669"/>
    <property type="project" value="InterPro"/>
</dbReference>
<dbReference type="InterPro" id="IPR005225">
    <property type="entry name" value="Small_GTP-bd"/>
</dbReference>
<dbReference type="InterPro" id="IPR006847">
    <property type="entry name" value="IF2_N"/>
</dbReference>
<dbReference type="InterPro" id="IPR044145">
    <property type="entry name" value="IF2_II"/>
</dbReference>
<dbReference type="InterPro" id="IPR015760">
    <property type="entry name" value="TIF_IF2"/>
</dbReference>
<dbReference type="Gene3D" id="2.40.30.10">
    <property type="entry name" value="Translation factors"/>
    <property type="match status" value="2"/>
</dbReference>
<evidence type="ECO:0000259" key="8">
    <source>
        <dbReference type="PROSITE" id="PS51722"/>
    </source>
</evidence>
<gene>
    <name evidence="9" type="ORF">LCGC14_1638140</name>
</gene>
<organism evidence="9">
    <name type="scientific">marine sediment metagenome</name>
    <dbReference type="NCBI Taxonomy" id="412755"/>
    <lineage>
        <taxon>unclassified sequences</taxon>
        <taxon>metagenomes</taxon>
        <taxon>ecological metagenomes</taxon>
    </lineage>
</organism>
<protein>
    <recommendedName>
        <fullName evidence="8">Tr-type G domain-containing protein</fullName>
    </recommendedName>
</protein>
<dbReference type="PROSITE" id="PS01176">
    <property type="entry name" value="IF2"/>
    <property type="match status" value="1"/>
</dbReference>
<dbReference type="InterPro" id="IPR000795">
    <property type="entry name" value="T_Tr_GTP-bd_dom"/>
</dbReference>
<dbReference type="InterPro" id="IPR023115">
    <property type="entry name" value="TIF_IF2_dom3"/>
</dbReference>
<comment type="subcellular location">
    <subcellularLocation>
        <location evidence="1">Cytoplasm</location>
    </subcellularLocation>
</comment>
<dbReference type="SUPFAM" id="SSF52540">
    <property type="entry name" value="P-loop containing nucleoside triphosphate hydrolases"/>
    <property type="match status" value="1"/>
</dbReference>
<dbReference type="SUPFAM" id="SSF52156">
    <property type="entry name" value="Initiation factor IF2/eIF5b, domain 3"/>
    <property type="match status" value="1"/>
</dbReference>
<dbReference type="Pfam" id="PF11987">
    <property type="entry name" value="IF-2"/>
    <property type="match status" value="1"/>
</dbReference>
<dbReference type="SUPFAM" id="SSF50447">
    <property type="entry name" value="Translation proteins"/>
    <property type="match status" value="2"/>
</dbReference>
<evidence type="ECO:0000256" key="3">
    <source>
        <dbReference type="ARBA" id="ARBA00022490"/>
    </source>
</evidence>
<dbReference type="GO" id="GO:0005525">
    <property type="term" value="F:GTP binding"/>
    <property type="evidence" value="ECO:0007669"/>
    <property type="project" value="UniProtKB-KW"/>
</dbReference>
<dbReference type="CDD" id="cd01887">
    <property type="entry name" value="IF2_eIF5B"/>
    <property type="match status" value="1"/>
</dbReference>
<dbReference type="CDD" id="cd03702">
    <property type="entry name" value="IF2_mtIF2_II"/>
    <property type="match status" value="1"/>
</dbReference>
<dbReference type="Pfam" id="PF00009">
    <property type="entry name" value="GTP_EFTU"/>
    <property type="match status" value="1"/>
</dbReference>
<dbReference type="PANTHER" id="PTHR43381:SF5">
    <property type="entry name" value="TR-TYPE G DOMAIN-CONTAINING PROTEIN"/>
    <property type="match status" value="1"/>
</dbReference>